<feature type="transmembrane region" description="Helical" evidence="1">
    <location>
        <begin position="140"/>
        <end position="160"/>
    </location>
</feature>
<keyword evidence="1" id="KW-0472">Membrane</keyword>
<feature type="transmembrane region" description="Helical" evidence="1">
    <location>
        <begin position="6"/>
        <end position="27"/>
    </location>
</feature>
<proteinExistence type="predicted"/>
<feature type="transmembrane region" description="Helical" evidence="1">
    <location>
        <begin position="106"/>
        <end position="128"/>
    </location>
</feature>
<sequence>MNRIPFPLQIYFAVWVLAVVASLVWLVRHQKTCSLLGTAYRSFLFEGWKLFTFAVATALVTLSAPYSGDPTWDYFDSLLISALTFLLSPWAVGVVYRGLVSRRFDAAFAVACCLFFVPCWVYDLYILLRDGIYPSTWASNLVLSGGLILIAGMFWNLCLIEGRGVSFAFRLEEWPDVVATPFKKVFWPCFFLSLPVIAAIGWFVVTFLMAG</sequence>
<evidence type="ECO:0000313" key="2">
    <source>
        <dbReference type="EMBL" id="BCS95382.1"/>
    </source>
</evidence>
<evidence type="ECO:0000313" key="3">
    <source>
        <dbReference type="Proteomes" id="UP001320148"/>
    </source>
</evidence>
<keyword evidence="1" id="KW-0812">Transmembrane</keyword>
<accession>A0ABN6EYJ6</accession>
<organism evidence="2 3">
    <name type="scientific">Desulfoluna limicola</name>
    <dbReference type="NCBI Taxonomy" id="2810562"/>
    <lineage>
        <taxon>Bacteria</taxon>
        <taxon>Pseudomonadati</taxon>
        <taxon>Thermodesulfobacteriota</taxon>
        <taxon>Desulfobacteria</taxon>
        <taxon>Desulfobacterales</taxon>
        <taxon>Desulfolunaceae</taxon>
        <taxon>Desulfoluna</taxon>
    </lineage>
</organism>
<dbReference type="Proteomes" id="UP001320148">
    <property type="component" value="Chromosome"/>
</dbReference>
<feature type="transmembrane region" description="Helical" evidence="1">
    <location>
        <begin position="185"/>
        <end position="210"/>
    </location>
</feature>
<evidence type="ECO:0000256" key="1">
    <source>
        <dbReference type="SAM" id="Phobius"/>
    </source>
</evidence>
<keyword evidence="3" id="KW-1185">Reference proteome</keyword>
<protein>
    <submittedName>
        <fullName evidence="2">Uncharacterized protein</fullName>
    </submittedName>
</protein>
<gene>
    <name evidence="2" type="ORF">DSLASN_10140</name>
</gene>
<keyword evidence="1" id="KW-1133">Transmembrane helix</keyword>
<reference evidence="2 3" key="1">
    <citation type="submission" date="2021-02" db="EMBL/GenBank/DDBJ databases">
        <title>Complete genome of Desulfoluna sp. strain ASN36.</title>
        <authorList>
            <person name="Takahashi A."/>
            <person name="Kojima H."/>
            <person name="Fukui M."/>
        </authorList>
    </citation>
    <scope>NUCLEOTIDE SEQUENCE [LARGE SCALE GENOMIC DNA]</scope>
    <source>
        <strain evidence="2 3">ASN36</strain>
    </source>
</reference>
<feature type="transmembrane region" description="Helical" evidence="1">
    <location>
        <begin position="78"/>
        <end position="99"/>
    </location>
</feature>
<name>A0ABN6EYJ6_9BACT</name>
<dbReference type="EMBL" id="AP024488">
    <property type="protein sequence ID" value="BCS95382.1"/>
    <property type="molecule type" value="Genomic_DNA"/>
</dbReference>
<dbReference type="RefSeq" id="WP_236891635.1">
    <property type="nucleotide sequence ID" value="NZ_AP024488.1"/>
</dbReference>
<feature type="transmembrane region" description="Helical" evidence="1">
    <location>
        <begin position="48"/>
        <end position="66"/>
    </location>
</feature>